<dbReference type="EMBL" id="JAVFHQ010000021">
    <property type="protein sequence ID" value="KAK4545138.1"/>
    <property type="molecule type" value="Genomic_DNA"/>
</dbReference>
<evidence type="ECO:0000256" key="1">
    <source>
        <dbReference type="SAM" id="MobiDB-lite"/>
    </source>
</evidence>
<reference evidence="2 3" key="1">
    <citation type="submission" date="2021-11" db="EMBL/GenBank/DDBJ databases">
        <title>Black yeast isolated from Biological Soil Crust.</title>
        <authorList>
            <person name="Kurbessoian T."/>
        </authorList>
    </citation>
    <scope>NUCLEOTIDE SEQUENCE [LARGE SCALE GENOMIC DNA]</scope>
    <source>
        <strain evidence="2 3">CCFEE 5522</strain>
    </source>
</reference>
<accession>A0AAV9JI96</accession>
<gene>
    <name evidence="2" type="ORF">LTR36_003689</name>
</gene>
<keyword evidence="3" id="KW-1185">Reference proteome</keyword>
<evidence type="ECO:0000313" key="3">
    <source>
        <dbReference type="Proteomes" id="UP001324427"/>
    </source>
</evidence>
<protein>
    <submittedName>
        <fullName evidence="2">Uncharacterized protein</fullName>
    </submittedName>
</protein>
<proteinExistence type="predicted"/>
<dbReference type="Proteomes" id="UP001324427">
    <property type="component" value="Unassembled WGS sequence"/>
</dbReference>
<sequence>MFGMTGTNLPYRSRNDLAQAQNLRGLSRRRPGPGNPYIDDICMPMLNQEFWGRDFRRGMPQGVNNRFEELEDSPYPRSMSSNNVGYGSPYAKDSKQRSKYTSREAVSFEKAADALCQALHFAIKHCKGIRGHFEGAVEQSSVSVWAPPRIIDSLWSTYLQWNGVDLALLHGNPNQQPSQEVVTFKDVAQRLTGALGDMRSCKGPRMEHLDGSGSKLSPEVCKTTLKKLHVTMQGVEELMRRVSKDRKLMEPLAKELMAATGLLADIEDLWRPTVKRATGNNGSRWNDDDGYEWPDYRGE</sequence>
<comment type="caution">
    <text evidence="2">The sequence shown here is derived from an EMBL/GenBank/DDBJ whole genome shotgun (WGS) entry which is preliminary data.</text>
</comment>
<feature type="region of interest" description="Disordered" evidence="1">
    <location>
        <begin position="68"/>
        <end position="97"/>
    </location>
</feature>
<feature type="region of interest" description="Disordered" evidence="1">
    <location>
        <begin position="275"/>
        <end position="299"/>
    </location>
</feature>
<evidence type="ECO:0000313" key="2">
    <source>
        <dbReference type="EMBL" id="KAK4545138.1"/>
    </source>
</evidence>
<name>A0AAV9JI96_9PEZI</name>
<organism evidence="2 3">
    <name type="scientific">Oleoguttula mirabilis</name>
    <dbReference type="NCBI Taxonomy" id="1507867"/>
    <lineage>
        <taxon>Eukaryota</taxon>
        <taxon>Fungi</taxon>
        <taxon>Dikarya</taxon>
        <taxon>Ascomycota</taxon>
        <taxon>Pezizomycotina</taxon>
        <taxon>Dothideomycetes</taxon>
        <taxon>Dothideomycetidae</taxon>
        <taxon>Mycosphaerellales</taxon>
        <taxon>Teratosphaeriaceae</taxon>
        <taxon>Oleoguttula</taxon>
    </lineage>
</organism>
<dbReference type="AlphaFoldDB" id="A0AAV9JI96"/>